<proteinExistence type="predicted"/>
<gene>
    <name evidence="2" type="ORF">GMARGA_LOCUS21887</name>
</gene>
<name>A0ABN7VS80_GIGMA</name>
<organism evidence="2 3">
    <name type="scientific">Gigaspora margarita</name>
    <dbReference type="NCBI Taxonomy" id="4874"/>
    <lineage>
        <taxon>Eukaryota</taxon>
        <taxon>Fungi</taxon>
        <taxon>Fungi incertae sedis</taxon>
        <taxon>Mucoromycota</taxon>
        <taxon>Glomeromycotina</taxon>
        <taxon>Glomeromycetes</taxon>
        <taxon>Diversisporales</taxon>
        <taxon>Gigasporaceae</taxon>
        <taxon>Gigaspora</taxon>
    </lineage>
</organism>
<comment type="caution">
    <text evidence="2">The sequence shown here is derived from an EMBL/GenBank/DDBJ whole genome shotgun (WGS) entry which is preliminary data.</text>
</comment>
<feature type="non-terminal residue" evidence="2">
    <location>
        <position position="1"/>
    </location>
</feature>
<sequence length="307" mass="34984">KASTSSENDTLINTSPLPTQMMLIQNNEMMEPPKNSTIVLPFEKAIIAPAADSHDDQDITMQQCDQTQDTQKVIEHVQETTIDEMGNIEKARKAVLEDESIYIDSELTDTGPTKKDDDAHSITSHTTPHRIDTDANSNATIEGTKIPHCLYSSVLKNKDQILQKMEVVDSTGWPDTVKTYLNNKRKALQKFQIPEPLLLSYTNINYTDKPNLSEDPKHIIGIGLVTLIRDPKTLVIMAWRLWKLYFFHKLPEHWIEIKELTGTSTKYKKPVLSNDLNTLLEKLCNTKDTLHIPITDYSKLNDTLEWL</sequence>
<evidence type="ECO:0000313" key="2">
    <source>
        <dbReference type="EMBL" id="CAG8794963.1"/>
    </source>
</evidence>
<keyword evidence="3" id="KW-1185">Reference proteome</keyword>
<accession>A0ABN7VS80</accession>
<feature type="region of interest" description="Disordered" evidence="1">
    <location>
        <begin position="106"/>
        <end position="135"/>
    </location>
</feature>
<evidence type="ECO:0000256" key="1">
    <source>
        <dbReference type="SAM" id="MobiDB-lite"/>
    </source>
</evidence>
<dbReference type="Proteomes" id="UP000789901">
    <property type="component" value="Unassembled WGS sequence"/>
</dbReference>
<protein>
    <submittedName>
        <fullName evidence="2">32349_t:CDS:1</fullName>
    </submittedName>
</protein>
<dbReference type="EMBL" id="CAJVQB010020633">
    <property type="protein sequence ID" value="CAG8794963.1"/>
    <property type="molecule type" value="Genomic_DNA"/>
</dbReference>
<evidence type="ECO:0000313" key="3">
    <source>
        <dbReference type="Proteomes" id="UP000789901"/>
    </source>
</evidence>
<reference evidence="2 3" key="1">
    <citation type="submission" date="2021-06" db="EMBL/GenBank/DDBJ databases">
        <authorList>
            <person name="Kallberg Y."/>
            <person name="Tangrot J."/>
            <person name="Rosling A."/>
        </authorList>
    </citation>
    <scope>NUCLEOTIDE SEQUENCE [LARGE SCALE GENOMIC DNA]</scope>
    <source>
        <strain evidence="2 3">120-4 pot B 10/14</strain>
    </source>
</reference>